<dbReference type="InterPro" id="IPR050904">
    <property type="entry name" value="Adhesion/Biosynth-related"/>
</dbReference>
<dbReference type="PANTHER" id="PTHR10900">
    <property type="entry name" value="PERIOSTIN-RELATED"/>
    <property type="match status" value="1"/>
</dbReference>
<dbReference type="SMART" id="SM00554">
    <property type="entry name" value="FAS1"/>
    <property type="match status" value="1"/>
</dbReference>
<feature type="compositionally biased region" description="Low complexity" evidence="1">
    <location>
        <begin position="26"/>
        <end position="51"/>
    </location>
</feature>
<evidence type="ECO:0000256" key="1">
    <source>
        <dbReference type="SAM" id="MobiDB-lite"/>
    </source>
</evidence>
<sequence>MKKSFVILGLVSMSFFACKEENKDANTNNETPTEMNESSSSEENNSTSETMNADEAEANSTSEMDLADVAMNAENLSTFVKAIEQAGMTVKIKGEGPFTILAPTDEAFKQLPEGTTENLMKPENAKKLEAALSYHIIPGFVDSKKLKDLINESENKSYELTTANDGKITASINKNDKVVFTDGKGNKAMLANVDQKGKNGVIHSITTVLMRK</sequence>
<dbReference type="InterPro" id="IPR036378">
    <property type="entry name" value="FAS1_dom_sf"/>
</dbReference>
<feature type="domain" description="FAS1" evidence="3">
    <location>
        <begin position="63"/>
        <end position="209"/>
    </location>
</feature>
<accession>A0ABQ3C122</accession>
<gene>
    <name evidence="4" type="ORF">GCM10008088_26990</name>
</gene>
<dbReference type="SUPFAM" id="SSF82153">
    <property type="entry name" value="FAS1 domain"/>
    <property type="match status" value="1"/>
</dbReference>
<dbReference type="InterPro" id="IPR000782">
    <property type="entry name" value="FAS1_domain"/>
</dbReference>
<evidence type="ECO:0000313" key="5">
    <source>
        <dbReference type="Proteomes" id="UP000615593"/>
    </source>
</evidence>
<dbReference type="PROSITE" id="PS50213">
    <property type="entry name" value="FAS1"/>
    <property type="match status" value="1"/>
</dbReference>
<comment type="caution">
    <text evidence="4">The sequence shown here is derived from an EMBL/GenBank/DDBJ whole genome shotgun (WGS) entry which is preliminary data.</text>
</comment>
<evidence type="ECO:0000313" key="4">
    <source>
        <dbReference type="EMBL" id="GGZ64054.1"/>
    </source>
</evidence>
<dbReference type="Gene3D" id="2.30.180.10">
    <property type="entry name" value="FAS1 domain"/>
    <property type="match status" value="1"/>
</dbReference>
<feature type="chain" id="PRO_5045318000" description="FAS1 domain-containing protein" evidence="2">
    <location>
        <begin position="20"/>
        <end position="212"/>
    </location>
</feature>
<dbReference type="PANTHER" id="PTHR10900:SF77">
    <property type="entry name" value="FI19380P1"/>
    <property type="match status" value="1"/>
</dbReference>
<dbReference type="PROSITE" id="PS51257">
    <property type="entry name" value="PROKAR_LIPOPROTEIN"/>
    <property type="match status" value="1"/>
</dbReference>
<evidence type="ECO:0000259" key="3">
    <source>
        <dbReference type="PROSITE" id="PS50213"/>
    </source>
</evidence>
<dbReference type="GeneID" id="94370363"/>
<keyword evidence="2" id="KW-0732">Signal</keyword>
<dbReference type="EMBL" id="BMWY01000009">
    <property type="protein sequence ID" value="GGZ64054.1"/>
    <property type="molecule type" value="Genomic_DNA"/>
</dbReference>
<evidence type="ECO:0000256" key="2">
    <source>
        <dbReference type="SAM" id="SignalP"/>
    </source>
</evidence>
<feature type="signal peptide" evidence="2">
    <location>
        <begin position="1"/>
        <end position="19"/>
    </location>
</feature>
<dbReference type="Proteomes" id="UP000615593">
    <property type="component" value="Unassembled WGS sequence"/>
</dbReference>
<keyword evidence="5" id="KW-1185">Reference proteome</keyword>
<dbReference type="RefSeq" id="WP_051191361.1">
    <property type="nucleotide sequence ID" value="NZ_BMWY01000009.1"/>
</dbReference>
<dbReference type="Pfam" id="PF02469">
    <property type="entry name" value="Fasciclin"/>
    <property type="match status" value="1"/>
</dbReference>
<proteinExistence type="predicted"/>
<protein>
    <recommendedName>
        <fullName evidence="3">FAS1 domain-containing protein</fullName>
    </recommendedName>
</protein>
<name>A0ABQ3C122_9FLAO</name>
<reference evidence="5" key="1">
    <citation type="journal article" date="2019" name="Int. J. Syst. Evol. Microbiol.">
        <title>The Global Catalogue of Microorganisms (GCM) 10K type strain sequencing project: providing services to taxonomists for standard genome sequencing and annotation.</title>
        <authorList>
            <consortium name="The Broad Institute Genomics Platform"/>
            <consortium name="The Broad Institute Genome Sequencing Center for Infectious Disease"/>
            <person name="Wu L."/>
            <person name="Ma J."/>
        </authorList>
    </citation>
    <scope>NUCLEOTIDE SEQUENCE [LARGE SCALE GENOMIC DNA]</scope>
    <source>
        <strain evidence="5">KCTC 12708</strain>
    </source>
</reference>
<organism evidence="4 5">
    <name type="scientific">Mesonia mobilis</name>
    <dbReference type="NCBI Taxonomy" id="369791"/>
    <lineage>
        <taxon>Bacteria</taxon>
        <taxon>Pseudomonadati</taxon>
        <taxon>Bacteroidota</taxon>
        <taxon>Flavobacteriia</taxon>
        <taxon>Flavobacteriales</taxon>
        <taxon>Flavobacteriaceae</taxon>
        <taxon>Mesonia</taxon>
    </lineage>
</organism>
<feature type="region of interest" description="Disordered" evidence="1">
    <location>
        <begin position="23"/>
        <end position="60"/>
    </location>
</feature>